<dbReference type="AlphaFoldDB" id="A0AA48HWX5"/>
<protein>
    <submittedName>
        <fullName evidence="1">Uncharacterized protein</fullName>
    </submittedName>
</protein>
<proteinExistence type="predicted"/>
<dbReference type="Proteomes" id="UP001335720">
    <property type="component" value="Chromosome"/>
</dbReference>
<gene>
    <name evidence="1" type="ORF">RsTaC01_0784</name>
</gene>
<accession>A0AA48HWX5</accession>
<sequence length="120" mass="14356">MVDFVEKSGDIYFKTYVFDNFCSFYNYFINKKFKEIIAQRLYSEIDKNAAEMLSNVERDNDKFIAKLKNTVKNYIKSDSNSQKILTTIKTLNEYSGFNVIKNEIKRKNKFFLIKLKQQKK</sequence>
<dbReference type="KEGG" id="ptrh:RsTaC01_0784"/>
<dbReference type="EMBL" id="AP027925">
    <property type="protein sequence ID" value="BED92883.1"/>
    <property type="molecule type" value="Genomic_DNA"/>
</dbReference>
<organism evidence="1">
    <name type="scientific">Candidatus Paraimprobicoccus trichonymphae</name>
    <dbReference type="NCBI Taxonomy" id="3033793"/>
    <lineage>
        <taxon>Bacteria</taxon>
        <taxon>Bacillati</taxon>
        <taxon>Bacillota</taxon>
        <taxon>Clostridia</taxon>
        <taxon>Candidatus Paraimprobicoccus</taxon>
    </lineage>
</organism>
<name>A0AA48HWX5_9FIRM</name>
<reference evidence="1" key="1">
    <citation type="journal article" date="2023" name="ISME J.">
        <title>Emergence of putative energy parasites within Clostridia revealed by genome analysis of a novel endosymbiotic clade.</title>
        <authorList>
            <person name="Takahashi K."/>
            <person name="Kuwahara H."/>
            <person name="Horikawa Y."/>
            <person name="Izawa K."/>
            <person name="Kato D."/>
            <person name="Inagaki T."/>
            <person name="Yuki M."/>
            <person name="Ohkuma M."/>
            <person name="Hongoh Y."/>
        </authorList>
    </citation>
    <scope>NUCLEOTIDE SEQUENCE</scope>
    <source>
        <strain evidence="1">RsTa-C01</strain>
    </source>
</reference>
<evidence type="ECO:0000313" key="1">
    <source>
        <dbReference type="EMBL" id="BED92883.1"/>
    </source>
</evidence>